<proteinExistence type="inferred from homology"/>
<dbReference type="InterPro" id="IPR036975">
    <property type="entry name" value="Importin-a_IBB_sf"/>
</dbReference>
<evidence type="ECO:0000256" key="4">
    <source>
        <dbReference type="ARBA" id="ARBA00022927"/>
    </source>
</evidence>
<sequence>MSKDTDSPNKLEQRAKDFMQSFNTEDIKRRKEEQTVELRKSKRADMASKRRNFQASDREWIKVNDHYKPSYTLADLPELLEAMKSPEPERNLYAAQGFRKLLSIENEPPIQNVIDAGVVPVLIEFIKRHDFPQLQYESAWTITNIASGTHQHCQVIVEKGSIPLLVDLLRSSNEEVKEQAIWAIGNIGGDSPNCRDTILKYDGLNLIIRCVENSNKPSMIKNGSWAVSNLCRGKPSADYELVKCAIPLLAKIVESHHDADLLSDCLWALSHLSEGGEEKITNIIHSGCVPKVIQLLGHHLYNIQLPSIRIIGNIVSGTAVQTEFAISLGAAQGLSNLLTSSKKNIRKEAVWSISNICAGTQEQLDSLINADVFKKLASIVEHDEKMIKKEAVWALCNAAAAGRPDQVLHLVNCGVIPALCSLLNQNESKIITVALEGINRILKNGKESFSNEQGTNPFADILEECGGLSKLEDLQEHPNNAIYEKSRQVIENYFELEADENDNLIQLIKDNVQFSF</sequence>
<evidence type="ECO:0000256" key="1">
    <source>
        <dbReference type="ARBA" id="ARBA00010394"/>
    </source>
</evidence>
<reference evidence="9" key="1">
    <citation type="submission" date="2021-09" db="EMBL/GenBank/DDBJ databases">
        <authorList>
            <consortium name="AG Swart"/>
            <person name="Singh M."/>
            <person name="Singh A."/>
            <person name="Seah K."/>
            <person name="Emmerich C."/>
        </authorList>
    </citation>
    <scope>NUCLEOTIDE SEQUENCE</scope>
    <source>
        <strain evidence="9">ATCC30299</strain>
    </source>
</reference>
<dbReference type="Gene3D" id="1.25.10.10">
    <property type="entry name" value="Leucine-rich Repeat Variant"/>
    <property type="match status" value="1"/>
</dbReference>
<dbReference type="InterPro" id="IPR032413">
    <property type="entry name" value="Arm_3"/>
</dbReference>
<feature type="region of interest" description="Disordered" evidence="7">
    <location>
        <begin position="1"/>
        <end position="51"/>
    </location>
</feature>
<feature type="domain" description="IBB" evidence="8">
    <location>
        <begin position="1"/>
        <end position="60"/>
    </location>
</feature>
<dbReference type="PROSITE" id="PS50176">
    <property type="entry name" value="ARM_REPEAT"/>
    <property type="match status" value="1"/>
</dbReference>
<dbReference type="SMART" id="SM00185">
    <property type="entry name" value="ARM"/>
    <property type="match status" value="8"/>
</dbReference>
<dbReference type="AlphaFoldDB" id="A0AAU9JUZ2"/>
<dbReference type="EMBL" id="CAJZBQ010000048">
    <property type="protein sequence ID" value="CAG9329548.1"/>
    <property type="molecule type" value="Genomic_DNA"/>
</dbReference>
<dbReference type="Gene3D" id="1.20.5.690">
    <property type="entry name" value="Importin-alpha, importin-beta-binding domain"/>
    <property type="match status" value="1"/>
</dbReference>
<feature type="compositionally biased region" description="Basic and acidic residues" evidence="7">
    <location>
        <begin position="1"/>
        <end position="17"/>
    </location>
</feature>
<dbReference type="Pfam" id="PF16186">
    <property type="entry name" value="Arm_3"/>
    <property type="match status" value="1"/>
</dbReference>
<organism evidence="9 10">
    <name type="scientific">Blepharisma stoltei</name>
    <dbReference type="NCBI Taxonomy" id="1481888"/>
    <lineage>
        <taxon>Eukaryota</taxon>
        <taxon>Sar</taxon>
        <taxon>Alveolata</taxon>
        <taxon>Ciliophora</taxon>
        <taxon>Postciliodesmatophora</taxon>
        <taxon>Heterotrichea</taxon>
        <taxon>Heterotrichida</taxon>
        <taxon>Blepharismidae</taxon>
        <taxon>Blepharisma</taxon>
    </lineage>
</organism>
<keyword evidence="4 5" id="KW-0653">Protein transport</keyword>
<dbReference type="Pfam" id="PF01749">
    <property type="entry name" value="IBB"/>
    <property type="match status" value="1"/>
</dbReference>
<dbReference type="FunFam" id="1.25.10.10:FF:000009">
    <property type="entry name" value="Importin subunit alpha"/>
    <property type="match status" value="1"/>
</dbReference>
<dbReference type="PIRSF" id="PIRSF005673">
    <property type="entry name" value="Importin_alpha"/>
    <property type="match status" value="1"/>
</dbReference>
<dbReference type="GO" id="GO:0005737">
    <property type="term" value="C:cytoplasm"/>
    <property type="evidence" value="ECO:0007669"/>
    <property type="project" value="InterPro"/>
</dbReference>
<dbReference type="GO" id="GO:0005634">
    <property type="term" value="C:nucleus"/>
    <property type="evidence" value="ECO:0007669"/>
    <property type="project" value="UniProtKB-ARBA"/>
</dbReference>
<dbReference type="PROSITE" id="PS51214">
    <property type="entry name" value="IBB"/>
    <property type="match status" value="1"/>
</dbReference>
<dbReference type="InterPro" id="IPR016024">
    <property type="entry name" value="ARM-type_fold"/>
</dbReference>
<keyword evidence="2 5" id="KW-0813">Transport</keyword>
<evidence type="ECO:0000256" key="2">
    <source>
        <dbReference type="ARBA" id="ARBA00022448"/>
    </source>
</evidence>
<accession>A0AAU9JUZ2</accession>
<dbReference type="PANTHER" id="PTHR23316">
    <property type="entry name" value="IMPORTIN ALPHA"/>
    <property type="match status" value="1"/>
</dbReference>
<dbReference type="Proteomes" id="UP001162131">
    <property type="component" value="Unassembled WGS sequence"/>
</dbReference>
<feature type="compositionally biased region" description="Basic and acidic residues" evidence="7">
    <location>
        <begin position="25"/>
        <end position="48"/>
    </location>
</feature>
<evidence type="ECO:0000256" key="6">
    <source>
        <dbReference type="PROSITE-ProRule" id="PRU00259"/>
    </source>
</evidence>
<keyword evidence="10" id="KW-1185">Reference proteome</keyword>
<dbReference type="GO" id="GO:0006606">
    <property type="term" value="P:protein import into nucleus"/>
    <property type="evidence" value="ECO:0007669"/>
    <property type="project" value="InterPro"/>
</dbReference>
<keyword evidence="3" id="KW-0677">Repeat</keyword>
<protein>
    <recommendedName>
        <fullName evidence="5">Importin subunit alpha</fullName>
    </recommendedName>
</protein>
<evidence type="ECO:0000259" key="8">
    <source>
        <dbReference type="PROSITE" id="PS51214"/>
    </source>
</evidence>
<gene>
    <name evidence="9" type="ORF">BSTOLATCC_MIC49181</name>
</gene>
<comment type="caution">
    <text evidence="9">The sequence shown here is derived from an EMBL/GenBank/DDBJ whole genome shotgun (WGS) entry which is preliminary data.</text>
</comment>
<dbReference type="InterPro" id="IPR011989">
    <property type="entry name" value="ARM-like"/>
</dbReference>
<name>A0AAU9JUZ2_9CILI</name>
<dbReference type="SUPFAM" id="SSF48371">
    <property type="entry name" value="ARM repeat"/>
    <property type="match status" value="1"/>
</dbReference>
<dbReference type="Pfam" id="PF00514">
    <property type="entry name" value="Arm"/>
    <property type="match status" value="5"/>
</dbReference>
<evidence type="ECO:0000256" key="7">
    <source>
        <dbReference type="SAM" id="MobiDB-lite"/>
    </source>
</evidence>
<comment type="similarity">
    <text evidence="1 5">Belongs to the importin alpha family.</text>
</comment>
<dbReference type="InterPro" id="IPR000225">
    <property type="entry name" value="Armadillo"/>
</dbReference>
<evidence type="ECO:0000313" key="9">
    <source>
        <dbReference type="EMBL" id="CAG9329548.1"/>
    </source>
</evidence>
<evidence type="ECO:0000256" key="3">
    <source>
        <dbReference type="ARBA" id="ARBA00022737"/>
    </source>
</evidence>
<evidence type="ECO:0000313" key="10">
    <source>
        <dbReference type="Proteomes" id="UP001162131"/>
    </source>
</evidence>
<evidence type="ECO:0000256" key="5">
    <source>
        <dbReference type="PIRNR" id="PIRNR005673"/>
    </source>
</evidence>
<dbReference type="InterPro" id="IPR002652">
    <property type="entry name" value="Importin-a_IBB"/>
</dbReference>
<dbReference type="GO" id="GO:0061608">
    <property type="term" value="F:nuclear import signal receptor activity"/>
    <property type="evidence" value="ECO:0007669"/>
    <property type="project" value="InterPro"/>
</dbReference>
<dbReference type="InterPro" id="IPR024931">
    <property type="entry name" value="Importin_alpha"/>
</dbReference>
<feature type="repeat" description="ARM" evidence="6">
    <location>
        <begin position="160"/>
        <end position="187"/>
    </location>
</feature>